<keyword evidence="3" id="KW-1185">Reference proteome</keyword>
<evidence type="ECO:0000313" key="2">
    <source>
        <dbReference type="EMBL" id="KAK1656842.1"/>
    </source>
</evidence>
<sequence length="314" mass="35581">MSAYHWQIICYLAWFSSITHVACLSALRTYFFQHRTERNYRLGLIVILLAGLITALIPTGYFNWSASLSPGKTASLSPSNARCFSWRKTAQALHDSSNSHYYGRSSSSPPRSIYRRRDNSTIEWTLAFETSTTSILILTFSFFGRASKLFRKTSQLAKNILRETLGHWAVSCLQITAVRCRKFGTTPFRKTLLAVFRPLDLTIATYLVAKVYMDAVSSELADLLWLIMSLIWGTFRLVLARVEVDIGDSEDAWSFSQVLPVFLLLGPLLAVLVSFLHAPNGQAKERQRTTEGDMELIDQLVRSLRTRQDGIVLH</sequence>
<accession>A0AAJ0A896</accession>
<proteinExistence type="predicted"/>
<keyword evidence="1" id="KW-0812">Transmembrane</keyword>
<dbReference type="AlphaFoldDB" id="A0AAJ0A896"/>
<evidence type="ECO:0000256" key="1">
    <source>
        <dbReference type="SAM" id="Phobius"/>
    </source>
</evidence>
<feature type="transmembrane region" description="Helical" evidence="1">
    <location>
        <begin position="124"/>
        <end position="143"/>
    </location>
</feature>
<dbReference type="GeneID" id="85457753"/>
<dbReference type="Proteomes" id="UP001224890">
    <property type="component" value="Unassembled WGS sequence"/>
</dbReference>
<feature type="transmembrane region" description="Helical" evidence="1">
    <location>
        <begin position="6"/>
        <end position="30"/>
    </location>
</feature>
<dbReference type="PANTHER" id="PTHR37577:SF1">
    <property type="entry name" value="INTEGRAL MEMBRANE PROTEIN"/>
    <property type="match status" value="1"/>
</dbReference>
<organism evidence="2 3">
    <name type="scientific">Colletotrichum godetiae</name>
    <dbReference type="NCBI Taxonomy" id="1209918"/>
    <lineage>
        <taxon>Eukaryota</taxon>
        <taxon>Fungi</taxon>
        <taxon>Dikarya</taxon>
        <taxon>Ascomycota</taxon>
        <taxon>Pezizomycotina</taxon>
        <taxon>Sordariomycetes</taxon>
        <taxon>Hypocreomycetidae</taxon>
        <taxon>Glomerellales</taxon>
        <taxon>Glomerellaceae</taxon>
        <taxon>Colletotrichum</taxon>
        <taxon>Colletotrichum acutatum species complex</taxon>
    </lineage>
</organism>
<dbReference type="RefSeq" id="XP_060421606.1">
    <property type="nucleotide sequence ID" value="XM_060573227.1"/>
</dbReference>
<reference evidence="2" key="1">
    <citation type="submission" date="2021-06" db="EMBL/GenBank/DDBJ databases">
        <title>Comparative genomics, transcriptomics and evolutionary studies reveal genomic signatures of adaptation to plant cell wall in hemibiotrophic fungi.</title>
        <authorList>
            <consortium name="DOE Joint Genome Institute"/>
            <person name="Baroncelli R."/>
            <person name="Diaz J.F."/>
            <person name="Benocci T."/>
            <person name="Peng M."/>
            <person name="Battaglia E."/>
            <person name="Haridas S."/>
            <person name="Andreopoulos W."/>
            <person name="Labutti K."/>
            <person name="Pangilinan J."/>
            <person name="Floch G.L."/>
            <person name="Makela M.R."/>
            <person name="Henrissat B."/>
            <person name="Grigoriev I.V."/>
            <person name="Crouch J.A."/>
            <person name="De Vries R.P."/>
            <person name="Sukno S.A."/>
            <person name="Thon M.R."/>
        </authorList>
    </citation>
    <scope>NUCLEOTIDE SEQUENCE</scope>
    <source>
        <strain evidence="2">CBS 193.32</strain>
    </source>
</reference>
<dbReference type="EMBL" id="JAHMHR010000116">
    <property type="protein sequence ID" value="KAK1656842.1"/>
    <property type="molecule type" value="Genomic_DNA"/>
</dbReference>
<keyword evidence="1" id="KW-0472">Membrane</keyword>
<name>A0AAJ0A896_9PEZI</name>
<feature type="transmembrane region" description="Helical" evidence="1">
    <location>
        <begin position="42"/>
        <end position="62"/>
    </location>
</feature>
<feature type="transmembrane region" description="Helical" evidence="1">
    <location>
        <begin position="259"/>
        <end position="278"/>
    </location>
</feature>
<gene>
    <name evidence="2" type="ORF">BDP55DRAFT_639266</name>
</gene>
<dbReference type="PANTHER" id="PTHR37577">
    <property type="entry name" value="INTEGRAL MEMBRANE PROTEIN"/>
    <property type="match status" value="1"/>
</dbReference>
<dbReference type="InterPro" id="IPR053018">
    <property type="entry name" value="Elsinochrome_Biosynth-Asso"/>
</dbReference>
<evidence type="ECO:0000313" key="3">
    <source>
        <dbReference type="Proteomes" id="UP001224890"/>
    </source>
</evidence>
<protein>
    <submittedName>
        <fullName evidence="2">Uncharacterized protein</fullName>
    </submittedName>
</protein>
<comment type="caution">
    <text evidence="2">The sequence shown here is derived from an EMBL/GenBank/DDBJ whole genome shotgun (WGS) entry which is preliminary data.</text>
</comment>
<keyword evidence="1" id="KW-1133">Transmembrane helix</keyword>
<feature type="transmembrane region" description="Helical" evidence="1">
    <location>
        <begin position="220"/>
        <end position="239"/>
    </location>
</feature>